<dbReference type="Proteomes" id="UP000814243">
    <property type="component" value="Unassembled WGS sequence"/>
</dbReference>
<gene>
    <name evidence="1" type="ORF">HF086_006418</name>
</gene>
<evidence type="ECO:0000313" key="1">
    <source>
        <dbReference type="EMBL" id="KAH9644390.1"/>
    </source>
</evidence>
<sequence>MLSVQLLNSNHFNATKIQFSTFSVYGWVFKNLMWQTLLCYECEKFYTAVDNVKDTCSFVMNVNCPEDQRKLCKNVMRLLRASFSKISACGLFNIDAALHVAHVTLLTNHVIILLQFTFL</sequence>
<dbReference type="AlphaFoldDB" id="A0A922SNN6"/>
<proteinExistence type="predicted"/>
<accession>A0A922SNN6</accession>
<protein>
    <submittedName>
        <fullName evidence="1">Uncharacterized protein</fullName>
    </submittedName>
</protein>
<name>A0A922SNN6_SPOEX</name>
<evidence type="ECO:0000313" key="2">
    <source>
        <dbReference type="Proteomes" id="UP000814243"/>
    </source>
</evidence>
<comment type="caution">
    <text evidence="1">The sequence shown here is derived from an EMBL/GenBank/DDBJ whole genome shotgun (WGS) entry which is preliminary data.</text>
</comment>
<dbReference type="EMBL" id="JACEFF010000086">
    <property type="protein sequence ID" value="KAH9644390.1"/>
    <property type="molecule type" value="Genomic_DNA"/>
</dbReference>
<reference evidence="1" key="1">
    <citation type="journal article" date="2021" name="G3 (Bethesda)">
        <title>Genome and transcriptome analysis of the beet armyworm Spodoptera exigua reveals targets for pest control. .</title>
        <authorList>
            <person name="Simon S."/>
            <person name="Breeschoten T."/>
            <person name="Jansen H.J."/>
            <person name="Dirks R.P."/>
            <person name="Schranz M.E."/>
            <person name="Ros V.I.D."/>
        </authorList>
    </citation>
    <scope>NUCLEOTIDE SEQUENCE</scope>
    <source>
        <strain evidence="1">TB_SE_WUR_2020</strain>
    </source>
</reference>
<organism evidence="1 2">
    <name type="scientific">Spodoptera exigua</name>
    <name type="common">Beet armyworm</name>
    <name type="synonym">Noctua fulgens</name>
    <dbReference type="NCBI Taxonomy" id="7107"/>
    <lineage>
        <taxon>Eukaryota</taxon>
        <taxon>Metazoa</taxon>
        <taxon>Ecdysozoa</taxon>
        <taxon>Arthropoda</taxon>
        <taxon>Hexapoda</taxon>
        <taxon>Insecta</taxon>
        <taxon>Pterygota</taxon>
        <taxon>Neoptera</taxon>
        <taxon>Endopterygota</taxon>
        <taxon>Lepidoptera</taxon>
        <taxon>Glossata</taxon>
        <taxon>Ditrysia</taxon>
        <taxon>Noctuoidea</taxon>
        <taxon>Noctuidae</taxon>
        <taxon>Amphipyrinae</taxon>
        <taxon>Spodoptera</taxon>
    </lineage>
</organism>